<name>A0A1B4VCN5_9GAMM</name>
<dbReference type="AlphaFoldDB" id="A0A1B4VCN5"/>
<protein>
    <submittedName>
        <fullName evidence="3">Sporulation protein</fullName>
    </submittedName>
</protein>
<dbReference type="SUPFAM" id="SSF110997">
    <property type="entry name" value="Sporulation related repeat"/>
    <property type="match status" value="1"/>
</dbReference>
<evidence type="ECO:0000259" key="2">
    <source>
        <dbReference type="PROSITE" id="PS51724"/>
    </source>
</evidence>
<proteinExistence type="predicted"/>
<organism evidence="3 4">
    <name type="scientific">Sulfurifustis variabilis</name>
    <dbReference type="NCBI Taxonomy" id="1675686"/>
    <lineage>
        <taxon>Bacteria</taxon>
        <taxon>Pseudomonadati</taxon>
        <taxon>Pseudomonadota</taxon>
        <taxon>Gammaproteobacteria</taxon>
        <taxon>Acidiferrobacterales</taxon>
        <taxon>Acidiferrobacteraceae</taxon>
        <taxon>Sulfurifustis</taxon>
    </lineage>
</organism>
<dbReference type="GO" id="GO:0042834">
    <property type="term" value="F:peptidoglycan binding"/>
    <property type="evidence" value="ECO:0007669"/>
    <property type="project" value="InterPro"/>
</dbReference>
<dbReference type="RefSeq" id="WP_096457095.1">
    <property type="nucleotide sequence ID" value="NZ_AP014936.1"/>
</dbReference>
<dbReference type="PROSITE" id="PS51724">
    <property type="entry name" value="SPOR"/>
    <property type="match status" value="1"/>
</dbReference>
<dbReference type="Pfam" id="PF05036">
    <property type="entry name" value="SPOR"/>
    <property type="match status" value="1"/>
</dbReference>
<sequence length="197" mass="21700">MRTRRRRRPAGALRGRVGRFPPWLLLLLGLALGVSAVLVTQLISKRWGSRDGLAGLVQSAARPKPAEEKKPEPPAAPAARPKLDFYTVLPEMETVLPDRSPRDTRTAKAEKAEDGVRYVLQAGSFASFTDADQLKARLALQGLVARIQKVTIEGRGDFHRVRLGPYSRVEQLDAADQQLRTLGLKPIRLKLKPEAAG</sequence>
<dbReference type="KEGG" id="sva:SVA_0045"/>
<keyword evidence="4" id="KW-1185">Reference proteome</keyword>
<accession>A0A1B4VCN5</accession>
<dbReference type="Gene3D" id="3.30.70.1070">
    <property type="entry name" value="Sporulation related repeat"/>
    <property type="match status" value="1"/>
</dbReference>
<gene>
    <name evidence="3" type="ORF">SVA_0045</name>
</gene>
<dbReference type="OrthoDB" id="8558195at2"/>
<dbReference type="InterPro" id="IPR052521">
    <property type="entry name" value="Cell_div_SPOR-domain"/>
</dbReference>
<dbReference type="InterPro" id="IPR007730">
    <property type="entry name" value="SPOR-like_dom"/>
</dbReference>
<reference evidence="3 4" key="1">
    <citation type="submission" date="2015-08" db="EMBL/GenBank/DDBJ databases">
        <title>Complete genome sequence of Sulfurifustis variabilis.</title>
        <authorList>
            <person name="Miura A."/>
            <person name="Kojima H."/>
            <person name="Fukui M."/>
        </authorList>
    </citation>
    <scope>NUCLEOTIDE SEQUENCE [LARGE SCALE GENOMIC DNA]</scope>
    <source>
        <strain evidence="4">skN76</strain>
    </source>
</reference>
<feature type="domain" description="SPOR" evidence="2">
    <location>
        <begin position="112"/>
        <end position="191"/>
    </location>
</feature>
<evidence type="ECO:0000256" key="1">
    <source>
        <dbReference type="SAM" id="MobiDB-lite"/>
    </source>
</evidence>
<feature type="region of interest" description="Disordered" evidence="1">
    <location>
        <begin position="59"/>
        <end position="81"/>
    </location>
</feature>
<evidence type="ECO:0000313" key="3">
    <source>
        <dbReference type="EMBL" id="BAU46627.1"/>
    </source>
</evidence>
<dbReference type="Proteomes" id="UP000218899">
    <property type="component" value="Chromosome"/>
</dbReference>
<dbReference type="PANTHER" id="PTHR38687">
    <property type="entry name" value="CELL DIVISION PROTEIN DEDD-RELATED"/>
    <property type="match status" value="1"/>
</dbReference>
<dbReference type="InterPro" id="IPR036680">
    <property type="entry name" value="SPOR-like_sf"/>
</dbReference>
<evidence type="ECO:0000313" key="4">
    <source>
        <dbReference type="Proteomes" id="UP000218899"/>
    </source>
</evidence>
<dbReference type="EMBL" id="AP014936">
    <property type="protein sequence ID" value="BAU46627.1"/>
    <property type="molecule type" value="Genomic_DNA"/>
</dbReference>